<keyword evidence="2" id="KW-1185">Reference proteome</keyword>
<protein>
    <submittedName>
        <fullName evidence="1">Pentatricopeptide repeat-containing protein</fullName>
    </submittedName>
</protein>
<evidence type="ECO:0000313" key="1">
    <source>
        <dbReference type="EMBL" id="KAF7826759.1"/>
    </source>
</evidence>
<organism evidence="1 2">
    <name type="scientific">Senna tora</name>
    <dbReference type="NCBI Taxonomy" id="362788"/>
    <lineage>
        <taxon>Eukaryota</taxon>
        <taxon>Viridiplantae</taxon>
        <taxon>Streptophyta</taxon>
        <taxon>Embryophyta</taxon>
        <taxon>Tracheophyta</taxon>
        <taxon>Spermatophyta</taxon>
        <taxon>Magnoliopsida</taxon>
        <taxon>eudicotyledons</taxon>
        <taxon>Gunneridae</taxon>
        <taxon>Pentapetalae</taxon>
        <taxon>rosids</taxon>
        <taxon>fabids</taxon>
        <taxon>Fabales</taxon>
        <taxon>Fabaceae</taxon>
        <taxon>Caesalpinioideae</taxon>
        <taxon>Cassia clade</taxon>
        <taxon>Senna</taxon>
    </lineage>
</organism>
<sequence length="207" mass="23247">MVLVSKDEVTETVSSQNGFDIKDIDVSRIDPVKDAKTISNLLFVPGGATNIFLFAIGKLTHHLEIFTTLNMPSLCLWKCCYVELEEYIGNFILYSEDASKVFDEMAEAEFLDWVCDVLTVVVVIDPGGVSFSAQVPRKVSYVYAKCSDLIAAKDTFYKVCNKAVISWTSIIFGTTLHGQAEKTLVWHWDVATVMLFFHSHSCYFVLD</sequence>
<proteinExistence type="predicted"/>
<dbReference type="EMBL" id="JAAIUW010000006">
    <property type="protein sequence ID" value="KAF7826759.1"/>
    <property type="molecule type" value="Genomic_DNA"/>
</dbReference>
<reference evidence="1" key="1">
    <citation type="submission" date="2020-09" db="EMBL/GenBank/DDBJ databases">
        <title>Genome-Enabled Discovery of Anthraquinone Biosynthesis in Senna tora.</title>
        <authorList>
            <person name="Kang S.-H."/>
            <person name="Pandey R.P."/>
            <person name="Lee C.-M."/>
            <person name="Sim J.-S."/>
            <person name="Jeong J.-T."/>
            <person name="Choi B.-S."/>
            <person name="Jung M."/>
            <person name="Ginzburg D."/>
            <person name="Zhao K."/>
            <person name="Won S.Y."/>
            <person name="Oh T.-J."/>
            <person name="Yu Y."/>
            <person name="Kim N.-H."/>
            <person name="Lee O.R."/>
            <person name="Lee T.-H."/>
            <person name="Bashyal P."/>
            <person name="Kim T.-S."/>
            <person name="Lee W.-H."/>
            <person name="Kawkins C."/>
            <person name="Kim C.-K."/>
            <person name="Kim J.S."/>
            <person name="Ahn B.O."/>
            <person name="Rhee S.Y."/>
            <person name="Sohng J.K."/>
        </authorList>
    </citation>
    <scope>NUCLEOTIDE SEQUENCE</scope>
    <source>
        <tissue evidence="1">Leaf</tissue>
    </source>
</reference>
<evidence type="ECO:0000313" key="2">
    <source>
        <dbReference type="Proteomes" id="UP000634136"/>
    </source>
</evidence>
<name>A0A834WRA5_9FABA</name>
<accession>A0A834WRA5</accession>
<dbReference type="Proteomes" id="UP000634136">
    <property type="component" value="Unassembled WGS sequence"/>
</dbReference>
<gene>
    <name evidence="1" type="ORF">G2W53_017923</name>
</gene>
<comment type="caution">
    <text evidence="1">The sequence shown here is derived from an EMBL/GenBank/DDBJ whole genome shotgun (WGS) entry which is preliminary data.</text>
</comment>
<dbReference type="AlphaFoldDB" id="A0A834WRA5"/>